<dbReference type="InterPro" id="IPR025110">
    <property type="entry name" value="AMP-bd_C"/>
</dbReference>
<comment type="similarity">
    <text evidence="1">Belongs to the ATP-dependent AMP-binding enzyme family.</text>
</comment>
<evidence type="ECO:0000259" key="4">
    <source>
        <dbReference type="Pfam" id="PF13193"/>
    </source>
</evidence>
<dbReference type="CDD" id="cd05917">
    <property type="entry name" value="FACL_like_2"/>
    <property type="match status" value="1"/>
</dbReference>
<dbReference type="GO" id="GO:0006631">
    <property type="term" value="P:fatty acid metabolic process"/>
    <property type="evidence" value="ECO:0007669"/>
    <property type="project" value="TreeGrafter"/>
</dbReference>
<dbReference type="InterPro" id="IPR045851">
    <property type="entry name" value="AMP-bd_C_sf"/>
</dbReference>
<dbReference type="InterPro" id="IPR020845">
    <property type="entry name" value="AMP-binding_CS"/>
</dbReference>
<dbReference type="Pfam" id="PF00501">
    <property type="entry name" value="AMP-binding"/>
    <property type="match status" value="1"/>
</dbReference>
<dbReference type="PANTHER" id="PTHR43201">
    <property type="entry name" value="ACYL-COA SYNTHETASE"/>
    <property type="match status" value="1"/>
</dbReference>
<evidence type="ECO:0000313" key="6">
    <source>
        <dbReference type="Proteomes" id="UP000233535"/>
    </source>
</evidence>
<keyword evidence="6" id="KW-1185">Reference proteome</keyword>
<dbReference type="RefSeq" id="WP_101260913.1">
    <property type="nucleotide sequence ID" value="NZ_MVDD01000004.1"/>
</dbReference>
<dbReference type="Pfam" id="PF13193">
    <property type="entry name" value="AMP-binding_C"/>
    <property type="match status" value="1"/>
</dbReference>
<keyword evidence="2" id="KW-0436">Ligase</keyword>
<reference evidence="5 6" key="1">
    <citation type="journal article" date="2017" name="Front. Microbiol.">
        <title>Labilibaculum manganireducens gen. nov., sp. nov. and Labilibaculum filiforme sp. nov., Novel Bacteroidetes Isolated from Subsurface Sediments of the Baltic Sea.</title>
        <authorList>
            <person name="Vandieken V."/>
            <person name="Marshall I.P."/>
            <person name="Niemann H."/>
            <person name="Engelen B."/>
            <person name="Cypionka H."/>
        </authorList>
    </citation>
    <scope>NUCLEOTIDE SEQUENCE [LARGE SCALE GENOMIC DNA]</scope>
    <source>
        <strain evidence="5 6">59.16B</strain>
    </source>
</reference>
<dbReference type="Proteomes" id="UP000233535">
    <property type="component" value="Unassembled WGS sequence"/>
</dbReference>
<protein>
    <submittedName>
        <fullName evidence="5">AMP-binding protein</fullName>
    </submittedName>
</protein>
<evidence type="ECO:0000256" key="2">
    <source>
        <dbReference type="ARBA" id="ARBA00022598"/>
    </source>
</evidence>
<organism evidence="5 6">
    <name type="scientific">Labilibaculum filiforme</name>
    <dbReference type="NCBI Taxonomy" id="1940526"/>
    <lineage>
        <taxon>Bacteria</taxon>
        <taxon>Pseudomonadati</taxon>
        <taxon>Bacteroidota</taxon>
        <taxon>Bacteroidia</taxon>
        <taxon>Marinilabiliales</taxon>
        <taxon>Marinifilaceae</taxon>
        <taxon>Labilibaculum</taxon>
    </lineage>
</organism>
<dbReference type="OrthoDB" id="9778383at2"/>
<dbReference type="SUPFAM" id="SSF56801">
    <property type="entry name" value="Acetyl-CoA synthetase-like"/>
    <property type="match status" value="1"/>
</dbReference>
<dbReference type="InterPro" id="IPR000873">
    <property type="entry name" value="AMP-dep_synth/lig_dom"/>
</dbReference>
<accession>A0A2N3I0V9</accession>
<dbReference type="PANTHER" id="PTHR43201:SF5">
    <property type="entry name" value="MEDIUM-CHAIN ACYL-COA LIGASE ACSF2, MITOCHONDRIAL"/>
    <property type="match status" value="1"/>
</dbReference>
<dbReference type="Gene3D" id="3.40.50.980">
    <property type="match status" value="2"/>
</dbReference>
<dbReference type="Gene3D" id="2.30.38.10">
    <property type="entry name" value="Luciferase, Domain 3"/>
    <property type="match status" value="1"/>
</dbReference>
<feature type="domain" description="AMP-dependent synthetase/ligase" evidence="3">
    <location>
        <begin position="25"/>
        <end position="395"/>
    </location>
</feature>
<dbReference type="Gene3D" id="3.30.300.30">
    <property type="match status" value="1"/>
</dbReference>
<evidence type="ECO:0000256" key="1">
    <source>
        <dbReference type="ARBA" id="ARBA00006432"/>
    </source>
</evidence>
<gene>
    <name evidence="5" type="ORF">BZG02_08105</name>
</gene>
<dbReference type="GO" id="GO:0031956">
    <property type="term" value="F:medium-chain fatty acid-CoA ligase activity"/>
    <property type="evidence" value="ECO:0007669"/>
    <property type="project" value="TreeGrafter"/>
</dbReference>
<dbReference type="PROSITE" id="PS00455">
    <property type="entry name" value="AMP_BINDING"/>
    <property type="match status" value="1"/>
</dbReference>
<comment type="caution">
    <text evidence="5">The sequence shown here is derived from an EMBL/GenBank/DDBJ whole genome shotgun (WGS) entry which is preliminary data.</text>
</comment>
<dbReference type="FunFam" id="3.40.50.12780:FF:000003">
    <property type="entry name" value="Long-chain-fatty-acid--CoA ligase FadD"/>
    <property type="match status" value="1"/>
</dbReference>
<evidence type="ECO:0000313" key="5">
    <source>
        <dbReference type="EMBL" id="PKQ63965.1"/>
    </source>
</evidence>
<dbReference type="FunFam" id="3.30.300.30:FF:000008">
    <property type="entry name" value="2,3-dihydroxybenzoate-AMP ligase"/>
    <property type="match status" value="1"/>
</dbReference>
<sequence length="540" mass="61465">MNKLSYEHGSSNLPLLGETIIERLRKTVELFGDRDALIVPYQNYRASYKEFWQQIEDVAKGLLAFGVEKGDRVGIWSPNRHEWVIVQFATARIGAILVNVNPAYKAKELKFALRQSEISLLIMSEGFRKTNYFEIIQEVRQSCIHLKQIVILDRDWHALIEAGKRINTIQIEKIEKHLQFDDPINIQYTSGTTGFPKGATLTHHNILNNGYFIGERLHYNENDRVCIPVPFYHCFGMVLGNLACITHGAAMVIPGEAFDAETVLQTVQNEKCTSLYGVPLMFIAELEHPNFKKYDLSSLRTGIMAGASCPEKAMLEVQEKMNMKEVAICYGMTETSPVSTQTFVNDKLSKRVGTVGRVHPHQEIKIVDPETGKIVERGEAGEFCTRGYSVMLKYWNNEEATKSVIDDAGWMHTGDLASMDEEGYVSITGRIKDMIIRGGENISPFEIEEFFHSHESISEVYVIGVPDYKYGEVVMAWVKFKEGKSASEEELRNYCKGQIATYKIPKYFKFTNEFPITVTGKIRKIEMREISTKELELSSR</sequence>
<evidence type="ECO:0000259" key="3">
    <source>
        <dbReference type="Pfam" id="PF00501"/>
    </source>
</evidence>
<dbReference type="EMBL" id="MVDD01000004">
    <property type="protein sequence ID" value="PKQ63965.1"/>
    <property type="molecule type" value="Genomic_DNA"/>
</dbReference>
<dbReference type="AlphaFoldDB" id="A0A2N3I0V9"/>
<proteinExistence type="inferred from homology"/>
<name>A0A2N3I0V9_9BACT</name>
<feature type="domain" description="AMP-binding enzyme C-terminal" evidence="4">
    <location>
        <begin position="446"/>
        <end position="521"/>
    </location>
</feature>